<dbReference type="InterPro" id="IPR000825">
    <property type="entry name" value="SUF_FeS_clus_asmbl_SufBD_core"/>
</dbReference>
<dbReference type="PANTHER" id="PTHR43575:SF1">
    <property type="entry name" value="PROTEIN ABCI7, CHLOROPLASTIC"/>
    <property type="match status" value="1"/>
</dbReference>
<dbReference type="InterPro" id="IPR011542">
    <property type="entry name" value="SUF_FeS_clus_asmbl_SufD"/>
</dbReference>
<dbReference type="InterPro" id="IPR037284">
    <property type="entry name" value="SUF_FeS_clus_asmbl_SufBD_sf"/>
</dbReference>
<proteinExistence type="predicted"/>
<evidence type="ECO:0000259" key="2">
    <source>
        <dbReference type="Pfam" id="PF19295"/>
    </source>
</evidence>
<dbReference type="PANTHER" id="PTHR43575">
    <property type="entry name" value="PROTEIN ABCI7, CHLOROPLASTIC"/>
    <property type="match status" value="1"/>
</dbReference>
<sequence>MILNFDAFQKTNQSGSELDSIRIKNFNIFQKKGFPSKKEENWKYTDLKTILYNNLEKLELPNNENTSQYNSEWLLKNFEHNQIILVNGDFVSSTFSFEAKEKIKIKPLKTVLKDKKDFKKVKKYFIDQQNSLTSLNHALVNDGIFLEIEDNYSFKKPLIIYNFFNKFSENKIINNKYFISLGKNSKLNLLEYYKAEDSIKYFNNTIHHYSIQKNSILKKFSIDNNLDNSYNYHLTNVKSYSNSIFENFLFSSGSSFVKNEIHCDLLESFSSCFVNALIFLSKQQHHELKTNINHKHQHCKSSQLVKSVLLDKSNGTYQGKIYVDKDAQKTNGYQLSKALVLSENSAFNSKPELEIYADDVKCSHGSTSGNIDPNSIFYLMSRGLSKEQAKKMLVEGFLNETIETITEPNIQSLISKLFIDKINKTKFEINEH</sequence>
<gene>
    <name evidence="3" type="ORF">METZ01_LOCUS198127</name>
</gene>
<name>A0A382E5M5_9ZZZZ</name>
<protein>
    <recommendedName>
        <fullName evidence="4">Fe-S cluster assembly protein SufD</fullName>
    </recommendedName>
</protein>
<dbReference type="EMBL" id="UINC01042521">
    <property type="protein sequence ID" value="SVB45273.1"/>
    <property type="molecule type" value="Genomic_DNA"/>
</dbReference>
<dbReference type="InterPro" id="IPR055346">
    <property type="entry name" value="Fe-S_cluster_assembly_SufBD"/>
</dbReference>
<dbReference type="Pfam" id="PF19295">
    <property type="entry name" value="SufBD_N"/>
    <property type="match status" value="1"/>
</dbReference>
<dbReference type="AlphaFoldDB" id="A0A382E5M5"/>
<feature type="domain" description="SUF system FeS cluster assembly SufBD N-terminal" evidence="2">
    <location>
        <begin position="13"/>
        <end position="158"/>
    </location>
</feature>
<dbReference type="Pfam" id="PF01458">
    <property type="entry name" value="SUFBD_core"/>
    <property type="match status" value="1"/>
</dbReference>
<evidence type="ECO:0000259" key="1">
    <source>
        <dbReference type="Pfam" id="PF01458"/>
    </source>
</evidence>
<dbReference type="NCBIfam" id="TIGR01981">
    <property type="entry name" value="sufD"/>
    <property type="match status" value="1"/>
</dbReference>
<dbReference type="SUPFAM" id="SSF101960">
    <property type="entry name" value="Stabilizer of iron transporter SufD"/>
    <property type="match status" value="1"/>
</dbReference>
<evidence type="ECO:0008006" key="4">
    <source>
        <dbReference type="Google" id="ProtNLM"/>
    </source>
</evidence>
<accession>A0A382E5M5</accession>
<reference evidence="3" key="1">
    <citation type="submission" date="2018-05" db="EMBL/GenBank/DDBJ databases">
        <authorList>
            <person name="Lanie J.A."/>
            <person name="Ng W.-L."/>
            <person name="Kazmierczak K.M."/>
            <person name="Andrzejewski T.M."/>
            <person name="Davidsen T.M."/>
            <person name="Wayne K.J."/>
            <person name="Tettelin H."/>
            <person name="Glass J.I."/>
            <person name="Rusch D."/>
            <person name="Podicherti R."/>
            <person name="Tsui H.-C.T."/>
            <person name="Winkler M.E."/>
        </authorList>
    </citation>
    <scope>NUCLEOTIDE SEQUENCE</scope>
</reference>
<dbReference type="GO" id="GO:0016226">
    <property type="term" value="P:iron-sulfur cluster assembly"/>
    <property type="evidence" value="ECO:0007669"/>
    <property type="project" value="InterPro"/>
</dbReference>
<evidence type="ECO:0000313" key="3">
    <source>
        <dbReference type="EMBL" id="SVB45273.1"/>
    </source>
</evidence>
<feature type="domain" description="SUF system FeS cluster assembly SufBD core" evidence="1">
    <location>
        <begin position="169"/>
        <end position="397"/>
    </location>
</feature>
<dbReference type="InterPro" id="IPR045595">
    <property type="entry name" value="SufBD_N"/>
</dbReference>
<organism evidence="3">
    <name type="scientific">marine metagenome</name>
    <dbReference type="NCBI Taxonomy" id="408172"/>
    <lineage>
        <taxon>unclassified sequences</taxon>
        <taxon>metagenomes</taxon>
        <taxon>ecological metagenomes</taxon>
    </lineage>
</organism>